<organism evidence="2">
    <name type="scientific">uncultured Gemmatimonadota bacterium</name>
    <dbReference type="NCBI Taxonomy" id="203437"/>
    <lineage>
        <taxon>Bacteria</taxon>
        <taxon>Pseudomonadati</taxon>
        <taxon>Gemmatimonadota</taxon>
        <taxon>environmental samples</taxon>
    </lineage>
</organism>
<name>A0A6J4LUH9_9BACT</name>
<accession>A0A6J4LUH9</accession>
<feature type="compositionally biased region" description="Basic and acidic residues" evidence="1">
    <location>
        <begin position="77"/>
        <end position="94"/>
    </location>
</feature>
<proteinExistence type="predicted"/>
<feature type="non-terminal residue" evidence="2">
    <location>
        <position position="1"/>
    </location>
</feature>
<evidence type="ECO:0000256" key="1">
    <source>
        <dbReference type="SAM" id="MobiDB-lite"/>
    </source>
</evidence>
<feature type="region of interest" description="Disordered" evidence="1">
    <location>
        <begin position="208"/>
        <end position="247"/>
    </location>
</feature>
<protein>
    <submittedName>
        <fullName evidence="2">Gll0911 protein</fullName>
    </submittedName>
</protein>
<evidence type="ECO:0000313" key="2">
    <source>
        <dbReference type="EMBL" id="CAA9342700.1"/>
    </source>
</evidence>
<sequence length="247" mass="25385">AAPSPCRPRRGALRVRGGGILRPGARAAAAGHRHHHGRVGRAHGPRASLRAAHPQVAVGAGGRRDGRVGGARGAGVGDRDARRGGPGRGSREARGGWPRAGGDLPPELGFRVRAGGLGALGAPAVPCQRPHHRVRGRHGVALLQPARGPRHRHAGLDEPRGDAPHGWPLPLGRVGGSQHRPRGAGPGLVHLHPHPRAARRAHRGVHRLRRSGRAPHPGLAGPPRAARARAASRGGVPQAAGEVAASL</sequence>
<dbReference type="AlphaFoldDB" id="A0A6J4LUH9"/>
<gene>
    <name evidence="2" type="ORF">AVDCRST_MAG68-3072</name>
</gene>
<feature type="compositionally biased region" description="Basic residues" evidence="1">
    <location>
        <begin position="31"/>
        <end position="44"/>
    </location>
</feature>
<dbReference type="EMBL" id="CADCTW010000147">
    <property type="protein sequence ID" value="CAA9342700.1"/>
    <property type="molecule type" value="Genomic_DNA"/>
</dbReference>
<feature type="region of interest" description="Disordered" evidence="1">
    <location>
        <begin position="1"/>
        <end position="106"/>
    </location>
</feature>
<feature type="compositionally biased region" description="Low complexity" evidence="1">
    <location>
        <begin position="214"/>
        <end position="237"/>
    </location>
</feature>
<reference evidence="2" key="1">
    <citation type="submission" date="2020-02" db="EMBL/GenBank/DDBJ databases">
        <authorList>
            <person name="Meier V. D."/>
        </authorList>
    </citation>
    <scope>NUCLEOTIDE SEQUENCE</scope>
    <source>
        <strain evidence="2">AVDCRST_MAG68</strain>
    </source>
</reference>
<feature type="non-terminal residue" evidence="2">
    <location>
        <position position="247"/>
    </location>
</feature>